<dbReference type="InterPro" id="IPR038062">
    <property type="entry name" value="ScdA-like_N_sf"/>
</dbReference>
<evidence type="ECO:0000313" key="1">
    <source>
        <dbReference type="EMBL" id="CEG13013.1"/>
    </source>
</evidence>
<evidence type="ECO:0008006" key="2">
    <source>
        <dbReference type="Google" id="ProtNLM"/>
    </source>
</evidence>
<organism evidence="1">
    <name type="scientific">groundwater metagenome</name>
    <dbReference type="NCBI Taxonomy" id="717931"/>
    <lineage>
        <taxon>unclassified sequences</taxon>
        <taxon>metagenomes</taxon>
        <taxon>ecological metagenomes</taxon>
    </lineage>
</organism>
<protein>
    <recommendedName>
        <fullName evidence="2">DUF1858 domain-containing protein</fullName>
    </recommendedName>
</protein>
<dbReference type="SUPFAM" id="SSF140683">
    <property type="entry name" value="SP0561-like"/>
    <property type="match status" value="1"/>
</dbReference>
<dbReference type="Gene3D" id="1.10.3910.10">
    <property type="entry name" value="SP0561-like"/>
    <property type="match status" value="1"/>
</dbReference>
<gene>
    <name evidence="1" type="ORF">MSIBF_A3090010</name>
</gene>
<proteinExistence type="predicted"/>
<reference evidence="1" key="1">
    <citation type="submission" date="2014-09" db="EMBL/GenBank/DDBJ databases">
        <authorList>
            <person name="Probst J Alexander"/>
        </authorList>
    </citation>
    <scope>NUCLEOTIDE SEQUENCE</scope>
</reference>
<dbReference type="AlphaFoldDB" id="A0A098EAH9"/>
<name>A0A098EAH9_9ZZZZ</name>
<dbReference type="EMBL" id="CCXY01000234">
    <property type="protein sequence ID" value="CEG13013.1"/>
    <property type="molecule type" value="Genomic_DNA"/>
</dbReference>
<accession>A0A098EAH9</accession>
<sequence length="65" mass="7386">MFTKESTYQEIIAKEKSYEILAKHGVPCVTCPMAKYEMGKLKLGDISEMYGIDLKALLDDLNKIK</sequence>